<protein>
    <recommendedName>
        <fullName evidence="15">Transcriptional regulator FurA</fullName>
    </recommendedName>
</protein>
<evidence type="ECO:0000256" key="8">
    <source>
        <dbReference type="ARBA" id="ARBA00023015"/>
    </source>
</evidence>
<feature type="binding site" evidence="11">
    <location>
        <position position="134"/>
    </location>
    <ligand>
        <name>Zn(2+)</name>
        <dbReference type="ChEBI" id="CHEBI:29105"/>
    </ligand>
</feature>
<evidence type="ECO:0000256" key="9">
    <source>
        <dbReference type="ARBA" id="ARBA00023125"/>
    </source>
</evidence>
<evidence type="ECO:0000256" key="12">
    <source>
        <dbReference type="PIRSR" id="PIRSR602481-2"/>
    </source>
</evidence>
<dbReference type="AlphaFoldDB" id="A0A7I7YGZ0"/>
<dbReference type="EMBL" id="AP022613">
    <property type="protein sequence ID" value="BBZ40909.1"/>
    <property type="molecule type" value="Genomic_DNA"/>
</dbReference>
<dbReference type="Gene3D" id="1.10.10.10">
    <property type="entry name" value="Winged helix-like DNA-binding domain superfamily/Winged helix DNA-binding domain"/>
    <property type="match status" value="1"/>
</dbReference>
<dbReference type="Gene3D" id="3.30.1490.190">
    <property type="match status" value="1"/>
</dbReference>
<evidence type="ECO:0000256" key="2">
    <source>
        <dbReference type="ARBA" id="ARBA00007957"/>
    </source>
</evidence>
<proteinExistence type="inferred from homology"/>
<gene>
    <name evidence="13" type="ORF">MCNS_39720</name>
</gene>
<keyword evidence="4" id="KW-0678">Repressor</keyword>
<dbReference type="GO" id="GO:0008270">
    <property type="term" value="F:zinc ion binding"/>
    <property type="evidence" value="ECO:0007669"/>
    <property type="project" value="TreeGrafter"/>
</dbReference>
<accession>A0A7I7YGZ0</accession>
<dbReference type="OrthoDB" id="5242893at2"/>
<keyword evidence="6 11" id="KW-0862">Zinc</keyword>
<dbReference type="PANTHER" id="PTHR33202:SF18">
    <property type="entry name" value="TRANSCRIPTIONAL REGULATOR FURA"/>
    <property type="match status" value="1"/>
</dbReference>
<keyword evidence="8" id="KW-0805">Transcription regulation</keyword>
<dbReference type="GO" id="GO:0000976">
    <property type="term" value="F:transcription cis-regulatory region binding"/>
    <property type="evidence" value="ECO:0007669"/>
    <property type="project" value="TreeGrafter"/>
</dbReference>
<dbReference type="Proteomes" id="UP000467385">
    <property type="component" value="Chromosome"/>
</dbReference>
<reference evidence="13 14" key="1">
    <citation type="journal article" date="2019" name="Emerg. Microbes Infect.">
        <title>Comprehensive subspecies identification of 175 nontuberculous mycobacteria species based on 7547 genomic profiles.</title>
        <authorList>
            <person name="Matsumoto Y."/>
            <person name="Kinjo T."/>
            <person name="Motooka D."/>
            <person name="Nabeya D."/>
            <person name="Jung N."/>
            <person name="Uechi K."/>
            <person name="Horii T."/>
            <person name="Iida T."/>
            <person name="Fujita J."/>
            <person name="Nakamura S."/>
        </authorList>
    </citation>
    <scope>NUCLEOTIDE SEQUENCE [LARGE SCALE GENOMIC DNA]</scope>
    <source>
        <strain evidence="13 14">JCM 14738</strain>
    </source>
</reference>
<dbReference type="SUPFAM" id="SSF46785">
    <property type="entry name" value="Winged helix' DNA-binding domain"/>
    <property type="match status" value="1"/>
</dbReference>
<dbReference type="GO" id="GO:0045892">
    <property type="term" value="P:negative regulation of DNA-templated transcription"/>
    <property type="evidence" value="ECO:0007669"/>
    <property type="project" value="TreeGrafter"/>
</dbReference>
<dbReference type="InterPro" id="IPR036388">
    <property type="entry name" value="WH-like_DNA-bd_sf"/>
</dbReference>
<name>A0A7I7YGZ0_9MYCO</name>
<keyword evidence="3" id="KW-0963">Cytoplasm</keyword>
<keyword evidence="7 12" id="KW-0408">Iron</keyword>
<keyword evidence="14" id="KW-1185">Reference proteome</keyword>
<dbReference type="InterPro" id="IPR036390">
    <property type="entry name" value="WH_DNA-bd_sf"/>
</dbReference>
<keyword evidence="10" id="KW-0804">Transcription</keyword>
<dbReference type="GO" id="GO:0005737">
    <property type="term" value="C:cytoplasm"/>
    <property type="evidence" value="ECO:0007669"/>
    <property type="project" value="UniProtKB-SubCell"/>
</dbReference>
<evidence type="ECO:0000256" key="5">
    <source>
        <dbReference type="ARBA" id="ARBA00022723"/>
    </source>
</evidence>
<dbReference type="GO" id="GO:1900376">
    <property type="term" value="P:regulation of secondary metabolite biosynthetic process"/>
    <property type="evidence" value="ECO:0007669"/>
    <property type="project" value="TreeGrafter"/>
</dbReference>
<evidence type="ECO:0000256" key="10">
    <source>
        <dbReference type="ARBA" id="ARBA00023163"/>
    </source>
</evidence>
<sequence length="213" mass="22461">MGVLAQRLRSADLRVTRPRIGILGAVHANPHADTESIFGIVRAALPEVSRQTVYDVLHALTEAGLVRRFQPSGSAARYETRVGDNHHHFVCRGCGAIADVDCTCDETPCLLPSEECGFLLDETEVIYWGFCQACSGGAEVATPAAAAPTHRVHTGDLEPAIAREAVLPYPGNTHPSRQPAPSYVAEAALAPAVASSTAWRVAATKTGGHTGST</sequence>
<evidence type="ECO:0000256" key="6">
    <source>
        <dbReference type="ARBA" id="ARBA00022833"/>
    </source>
</evidence>
<feature type="binding site" evidence="11">
    <location>
        <position position="94"/>
    </location>
    <ligand>
        <name>Zn(2+)</name>
        <dbReference type="ChEBI" id="CHEBI:29105"/>
    </ligand>
</feature>
<dbReference type="PANTHER" id="PTHR33202">
    <property type="entry name" value="ZINC UPTAKE REGULATION PROTEIN"/>
    <property type="match status" value="1"/>
</dbReference>
<comment type="similarity">
    <text evidence="2">Belongs to the Fur family.</text>
</comment>
<keyword evidence="5 11" id="KW-0479">Metal-binding</keyword>
<evidence type="ECO:0000256" key="3">
    <source>
        <dbReference type="ARBA" id="ARBA00022490"/>
    </source>
</evidence>
<dbReference type="CDD" id="cd07153">
    <property type="entry name" value="Fur_like"/>
    <property type="match status" value="1"/>
</dbReference>
<feature type="binding site" evidence="12">
    <location>
        <position position="106"/>
    </location>
    <ligand>
        <name>Fe cation</name>
        <dbReference type="ChEBI" id="CHEBI:24875"/>
    </ligand>
</feature>
<dbReference type="InterPro" id="IPR002481">
    <property type="entry name" value="FUR"/>
</dbReference>
<evidence type="ECO:0000256" key="7">
    <source>
        <dbReference type="ARBA" id="ARBA00023004"/>
    </source>
</evidence>
<dbReference type="InterPro" id="IPR043135">
    <property type="entry name" value="Fur_C"/>
</dbReference>
<feature type="binding site" evidence="11">
    <location>
        <position position="131"/>
    </location>
    <ligand>
        <name>Zn(2+)</name>
        <dbReference type="ChEBI" id="CHEBI:29105"/>
    </ligand>
</feature>
<comment type="cofactor">
    <cofactor evidence="12">
        <name>Mn(2+)</name>
        <dbReference type="ChEBI" id="CHEBI:29035"/>
    </cofactor>
    <cofactor evidence="12">
        <name>Fe(2+)</name>
        <dbReference type="ChEBI" id="CHEBI:29033"/>
    </cofactor>
    <text evidence="12">Binds 1 Mn(2+) or Fe(2+) ion per subunit.</text>
</comment>
<comment type="subcellular location">
    <subcellularLocation>
        <location evidence="1">Cytoplasm</location>
    </subcellularLocation>
</comment>
<comment type="cofactor">
    <cofactor evidence="11">
        <name>Zn(2+)</name>
        <dbReference type="ChEBI" id="CHEBI:29105"/>
    </cofactor>
    <text evidence="11">Binds 1 zinc ion per subunit.</text>
</comment>
<evidence type="ECO:0000313" key="14">
    <source>
        <dbReference type="Proteomes" id="UP000467385"/>
    </source>
</evidence>
<organism evidence="13 14">
    <name type="scientific">Mycobacterium conspicuum</name>
    <dbReference type="NCBI Taxonomy" id="44010"/>
    <lineage>
        <taxon>Bacteria</taxon>
        <taxon>Bacillati</taxon>
        <taxon>Actinomycetota</taxon>
        <taxon>Actinomycetes</taxon>
        <taxon>Mycobacteriales</taxon>
        <taxon>Mycobacteriaceae</taxon>
        <taxon>Mycobacterium</taxon>
    </lineage>
</organism>
<dbReference type="Pfam" id="PF01475">
    <property type="entry name" value="FUR"/>
    <property type="match status" value="1"/>
</dbReference>
<evidence type="ECO:0000313" key="13">
    <source>
        <dbReference type="EMBL" id="BBZ40909.1"/>
    </source>
</evidence>
<evidence type="ECO:0000256" key="11">
    <source>
        <dbReference type="PIRSR" id="PIRSR602481-1"/>
    </source>
</evidence>
<dbReference type="GO" id="GO:0003700">
    <property type="term" value="F:DNA-binding transcription factor activity"/>
    <property type="evidence" value="ECO:0007669"/>
    <property type="project" value="InterPro"/>
</dbReference>
<keyword evidence="9" id="KW-0238">DNA-binding</keyword>
<feature type="binding site" evidence="11">
    <location>
        <position position="91"/>
    </location>
    <ligand>
        <name>Zn(2+)</name>
        <dbReference type="ChEBI" id="CHEBI:29105"/>
    </ligand>
</feature>
<evidence type="ECO:0008006" key="15">
    <source>
        <dbReference type="Google" id="ProtNLM"/>
    </source>
</evidence>
<evidence type="ECO:0000256" key="1">
    <source>
        <dbReference type="ARBA" id="ARBA00004496"/>
    </source>
</evidence>
<evidence type="ECO:0000256" key="4">
    <source>
        <dbReference type="ARBA" id="ARBA00022491"/>
    </source>
</evidence>